<organism evidence="1 2">
    <name type="scientific">Flagellimonas zhangzhouensis</name>
    <dbReference type="NCBI Taxonomy" id="1073328"/>
    <lineage>
        <taxon>Bacteria</taxon>
        <taxon>Pseudomonadati</taxon>
        <taxon>Bacteroidota</taxon>
        <taxon>Flavobacteriia</taxon>
        <taxon>Flavobacteriales</taxon>
        <taxon>Flavobacteriaceae</taxon>
        <taxon>Flagellimonas</taxon>
    </lineage>
</organism>
<dbReference type="AlphaFoldDB" id="A0A1H2XP33"/>
<reference evidence="2" key="1">
    <citation type="submission" date="2016-10" db="EMBL/GenBank/DDBJ databases">
        <authorList>
            <person name="Varghese N."/>
            <person name="Submissions S."/>
        </authorList>
    </citation>
    <scope>NUCLEOTIDE SEQUENCE [LARGE SCALE GENOMIC DNA]</scope>
    <source>
        <strain evidence="2">DSM 25030</strain>
    </source>
</reference>
<accession>A0A1H2XP33</accession>
<keyword evidence="2" id="KW-1185">Reference proteome</keyword>
<dbReference type="STRING" id="1073328.SAMN05216294_2763"/>
<sequence length="628" mass="73535">MTKKENEPEKLIEQALEFILKTKKSQLQRKEFKNVDALVELGIAKLINKELELYEFETNAPLLTKALYGLFVQKMGQLPIDIPNAFQKLDEFEEVLKKEQGIAPNVIGSYSTFLRGLKGYVLFQLEQKGVDVGSFFEGLMKNKGQRENQLFLFEDSFFRFLPNSGYPAPRIFALCKLAMENDEAYYVLDFARSLPYKNKELAQELYELSKGHKLAKVKGFVTNLAVGLYNSGKVELFEHYRTLIAERPNEAFRFFQVIQKKNQKTLEAILGIVASNESEENRVRKTDVLCDLINHPKATKKLRKQSFDLIKSYFESQEENVVHGVLWSSTYIKDFEEERFRILMAYLQKTSNFKALTNFFRRFKDPRYMFALLRECYYLAWGRTSIEFFKEAIVHFWQENKEASEKQILEMFEPERQLGLLPVEVLMSGYMNPLPVDLMKLESEAKQVNAIRCICAFPHSFDSLLPIVLKLKDSKYPKVKAYLKERLSLLIVEVYHELLYKSIKELLGASAKDKKFLKEMSTALDRYKKIKELKESVNDLNPRQNERNFMELFYSLEHERRSKLMEDINQREGSFLSHAKRSVIVRGNAWKLPEKEEITPLRRFAAGHWMHGNAVLNPDLFELELRNM</sequence>
<dbReference type="Proteomes" id="UP000199592">
    <property type="component" value="Unassembled WGS sequence"/>
</dbReference>
<proteinExistence type="predicted"/>
<dbReference type="OrthoDB" id="1324326at2"/>
<evidence type="ECO:0000313" key="2">
    <source>
        <dbReference type="Proteomes" id="UP000199592"/>
    </source>
</evidence>
<dbReference type="RefSeq" id="WP_139150401.1">
    <property type="nucleotide sequence ID" value="NZ_FNKI01000003.1"/>
</dbReference>
<name>A0A1H2XP33_9FLAO</name>
<evidence type="ECO:0000313" key="1">
    <source>
        <dbReference type="EMBL" id="SDW94692.1"/>
    </source>
</evidence>
<dbReference type="SUPFAM" id="SSF48371">
    <property type="entry name" value="ARM repeat"/>
    <property type="match status" value="1"/>
</dbReference>
<gene>
    <name evidence="1" type="ORF">SAMN04487892_2757</name>
</gene>
<dbReference type="EMBL" id="FNMY01000004">
    <property type="protein sequence ID" value="SDW94692.1"/>
    <property type="molecule type" value="Genomic_DNA"/>
</dbReference>
<protein>
    <submittedName>
        <fullName evidence="1">Uncharacterized protein</fullName>
    </submittedName>
</protein>
<dbReference type="InterPro" id="IPR016024">
    <property type="entry name" value="ARM-type_fold"/>
</dbReference>